<evidence type="ECO:0000313" key="1">
    <source>
        <dbReference type="EMBL" id="OHB02869.1"/>
    </source>
</evidence>
<organism evidence="1 2">
    <name type="scientific">Candidatus Zambryskibacteria bacterium RIFCSPLOWO2_01_FULL_43_17</name>
    <dbReference type="NCBI Taxonomy" id="1802760"/>
    <lineage>
        <taxon>Bacteria</taxon>
        <taxon>Candidatus Zambryskiibacteriota</taxon>
    </lineage>
</organism>
<comment type="caution">
    <text evidence="1">The sequence shown here is derived from an EMBL/GenBank/DDBJ whole genome shotgun (WGS) entry which is preliminary data.</text>
</comment>
<gene>
    <name evidence="1" type="ORF">A2920_00295</name>
</gene>
<dbReference type="EMBL" id="MHWD01000028">
    <property type="protein sequence ID" value="OHB02869.1"/>
    <property type="molecule type" value="Genomic_DNA"/>
</dbReference>
<evidence type="ECO:0000313" key="2">
    <source>
        <dbReference type="Proteomes" id="UP000179283"/>
    </source>
</evidence>
<proteinExistence type="predicted"/>
<sequence length="79" mass="9097">MAWRYFIPASVSNSNFERLMTSETVITKGAVNAAPRHWDRSRGVYMFVEDKLPEDLVQELKLEPPLQCNGLVPESWRTS</sequence>
<accession>A0A1G2U0F0</accession>
<dbReference type="AlphaFoldDB" id="A0A1G2U0F0"/>
<name>A0A1G2U0F0_9BACT</name>
<protein>
    <submittedName>
        <fullName evidence="1">Uncharacterized protein</fullName>
    </submittedName>
</protein>
<dbReference type="Proteomes" id="UP000179283">
    <property type="component" value="Unassembled WGS sequence"/>
</dbReference>
<reference evidence="1 2" key="1">
    <citation type="journal article" date="2016" name="Nat. Commun.">
        <title>Thousands of microbial genomes shed light on interconnected biogeochemical processes in an aquifer system.</title>
        <authorList>
            <person name="Anantharaman K."/>
            <person name="Brown C.T."/>
            <person name="Hug L.A."/>
            <person name="Sharon I."/>
            <person name="Castelle C.J."/>
            <person name="Probst A.J."/>
            <person name="Thomas B.C."/>
            <person name="Singh A."/>
            <person name="Wilkins M.J."/>
            <person name="Karaoz U."/>
            <person name="Brodie E.L."/>
            <person name="Williams K.H."/>
            <person name="Hubbard S.S."/>
            <person name="Banfield J.F."/>
        </authorList>
    </citation>
    <scope>NUCLEOTIDE SEQUENCE [LARGE SCALE GENOMIC DNA]</scope>
</reference>